<dbReference type="GO" id="GO:0000028">
    <property type="term" value="P:ribosomal small subunit assembly"/>
    <property type="evidence" value="ECO:0007669"/>
    <property type="project" value="TreeGrafter"/>
</dbReference>
<keyword evidence="2 4" id="KW-0689">Ribosomal protein</keyword>
<evidence type="ECO:0000256" key="2">
    <source>
        <dbReference type="ARBA" id="ARBA00022980"/>
    </source>
</evidence>
<dbReference type="Proteomes" id="UP000053201">
    <property type="component" value="Unassembled WGS sequence"/>
</dbReference>
<dbReference type="SUPFAM" id="SSF54570">
    <property type="entry name" value="Ribosomal protein S19"/>
    <property type="match status" value="1"/>
</dbReference>
<evidence type="ECO:0000313" key="5">
    <source>
        <dbReference type="EMBL" id="KNC96248.1"/>
    </source>
</evidence>
<dbReference type="PANTHER" id="PTHR11880:SF8">
    <property type="entry name" value="SMALL RIBOSOMAL SUBUNIT PROTEIN US19M"/>
    <property type="match status" value="1"/>
</dbReference>
<dbReference type="GO" id="GO:0006412">
    <property type="term" value="P:translation"/>
    <property type="evidence" value="ECO:0007669"/>
    <property type="project" value="InterPro"/>
</dbReference>
<dbReference type="RefSeq" id="XP_016604288.1">
    <property type="nucleotide sequence ID" value="XM_016757708.1"/>
</dbReference>
<keyword evidence="6" id="KW-1185">Reference proteome</keyword>
<gene>
    <name evidence="5" type="ORF">SPPG_09534</name>
</gene>
<dbReference type="AlphaFoldDB" id="A0A0L0H6A4"/>
<evidence type="ECO:0000313" key="6">
    <source>
        <dbReference type="Proteomes" id="UP000053201"/>
    </source>
</evidence>
<dbReference type="eggNOG" id="KOG0899">
    <property type="taxonomic scope" value="Eukaryota"/>
</dbReference>
<reference evidence="5 6" key="1">
    <citation type="submission" date="2009-08" db="EMBL/GenBank/DDBJ databases">
        <title>The Genome Sequence of Spizellomyces punctatus strain DAOM BR117.</title>
        <authorList>
            <consortium name="The Broad Institute Genome Sequencing Platform"/>
            <person name="Russ C."/>
            <person name="Cuomo C."/>
            <person name="Shea T."/>
            <person name="Young S.K."/>
            <person name="Zeng Q."/>
            <person name="Koehrsen M."/>
            <person name="Haas B."/>
            <person name="Borodovsky M."/>
            <person name="Guigo R."/>
            <person name="Alvarado L."/>
            <person name="Berlin A."/>
            <person name="Bochicchio J."/>
            <person name="Borenstein D."/>
            <person name="Chapman S."/>
            <person name="Chen Z."/>
            <person name="Engels R."/>
            <person name="Freedman E."/>
            <person name="Gellesch M."/>
            <person name="Goldberg J."/>
            <person name="Griggs A."/>
            <person name="Gujja S."/>
            <person name="Heiman D."/>
            <person name="Hepburn T."/>
            <person name="Howarth C."/>
            <person name="Jen D."/>
            <person name="Larson L."/>
            <person name="Lewis B."/>
            <person name="Mehta T."/>
            <person name="Park D."/>
            <person name="Pearson M."/>
            <person name="Roberts A."/>
            <person name="Saif S."/>
            <person name="Shenoy N."/>
            <person name="Sisk P."/>
            <person name="Stolte C."/>
            <person name="Sykes S."/>
            <person name="Thomson T."/>
            <person name="Walk T."/>
            <person name="White J."/>
            <person name="Yandava C."/>
            <person name="Burger G."/>
            <person name="Gray M.W."/>
            <person name="Holland P.W.H."/>
            <person name="King N."/>
            <person name="Lang F.B.F."/>
            <person name="Roger A.J."/>
            <person name="Ruiz-Trillo I."/>
            <person name="Lander E."/>
            <person name="Nusbaum C."/>
        </authorList>
    </citation>
    <scope>NUCLEOTIDE SEQUENCE [LARGE SCALE GENOMIC DNA]</scope>
    <source>
        <strain evidence="5 6">DAOM BR117</strain>
    </source>
</reference>
<dbReference type="Gene3D" id="3.30.860.10">
    <property type="entry name" value="30s Ribosomal Protein S19, Chain A"/>
    <property type="match status" value="1"/>
</dbReference>
<evidence type="ECO:0000256" key="4">
    <source>
        <dbReference type="RuleBase" id="RU003485"/>
    </source>
</evidence>
<dbReference type="PRINTS" id="PR00975">
    <property type="entry name" value="RIBOSOMALS19"/>
</dbReference>
<dbReference type="EMBL" id="KQ257470">
    <property type="protein sequence ID" value="KNC96248.1"/>
    <property type="molecule type" value="Genomic_DNA"/>
</dbReference>
<evidence type="ECO:0000256" key="1">
    <source>
        <dbReference type="ARBA" id="ARBA00007345"/>
    </source>
</evidence>
<dbReference type="InterPro" id="IPR002222">
    <property type="entry name" value="Ribosomal_uS19"/>
</dbReference>
<protein>
    <recommendedName>
        <fullName evidence="7">Ribosomal protein S19</fullName>
    </recommendedName>
</protein>
<dbReference type="OrthoDB" id="2043at2759"/>
<dbReference type="FunCoup" id="A0A0L0H6A4">
    <property type="interactions" value="29"/>
</dbReference>
<proteinExistence type="inferred from homology"/>
<dbReference type="PANTHER" id="PTHR11880">
    <property type="entry name" value="RIBOSOMAL PROTEIN S19P FAMILY MEMBER"/>
    <property type="match status" value="1"/>
</dbReference>
<dbReference type="Pfam" id="PF00203">
    <property type="entry name" value="Ribosomal_S19"/>
    <property type="match status" value="1"/>
</dbReference>
<evidence type="ECO:0000256" key="3">
    <source>
        <dbReference type="ARBA" id="ARBA00023274"/>
    </source>
</evidence>
<sequence>MGLKRSDRFGHDTLTQHCCYGSNPNRTSLAEIASRYTNLNRRYIYLIAPTPYLSPDSNTMRSVWKGPFFVPFPAVKAGEPVKTMARASTILPSHVGRKFLVHNGKDYIPVLVTEQMVNRKLGEFAFTRKSFSFKKKDDKRR</sequence>
<dbReference type="STRING" id="645134.A0A0L0H6A4"/>
<evidence type="ECO:0008006" key="7">
    <source>
        <dbReference type="Google" id="ProtNLM"/>
    </source>
</evidence>
<accession>A0A0L0H6A4</accession>
<name>A0A0L0H6A4_SPIPD</name>
<keyword evidence="3 4" id="KW-0687">Ribonucleoprotein</keyword>
<dbReference type="GO" id="GO:0003735">
    <property type="term" value="F:structural constituent of ribosome"/>
    <property type="evidence" value="ECO:0007669"/>
    <property type="project" value="InterPro"/>
</dbReference>
<organism evidence="5 6">
    <name type="scientific">Spizellomyces punctatus (strain DAOM BR117)</name>
    <dbReference type="NCBI Taxonomy" id="645134"/>
    <lineage>
        <taxon>Eukaryota</taxon>
        <taxon>Fungi</taxon>
        <taxon>Fungi incertae sedis</taxon>
        <taxon>Chytridiomycota</taxon>
        <taxon>Chytridiomycota incertae sedis</taxon>
        <taxon>Chytridiomycetes</taxon>
        <taxon>Spizellomycetales</taxon>
        <taxon>Spizellomycetaceae</taxon>
        <taxon>Spizellomyces</taxon>
    </lineage>
</organism>
<dbReference type="GeneID" id="27692659"/>
<dbReference type="HAMAP" id="MF_00531">
    <property type="entry name" value="Ribosomal_uS19"/>
    <property type="match status" value="1"/>
</dbReference>
<dbReference type="GO" id="GO:0005763">
    <property type="term" value="C:mitochondrial small ribosomal subunit"/>
    <property type="evidence" value="ECO:0007669"/>
    <property type="project" value="TreeGrafter"/>
</dbReference>
<dbReference type="VEuPathDB" id="FungiDB:SPPG_09534"/>
<comment type="similarity">
    <text evidence="1 4">Belongs to the universal ribosomal protein uS19 family.</text>
</comment>
<dbReference type="InParanoid" id="A0A0L0H6A4"/>
<dbReference type="InterPro" id="IPR023575">
    <property type="entry name" value="Ribosomal_uS19_SF"/>
</dbReference>